<evidence type="ECO:0000256" key="11">
    <source>
        <dbReference type="PROSITE-ProRule" id="PRU00042"/>
    </source>
</evidence>
<evidence type="ECO:0000256" key="4">
    <source>
        <dbReference type="ARBA" id="ARBA00022737"/>
    </source>
</evidence>
<evidence type="ECO:0000256" key="7">
    <source>
        <dbReference type="ARBA" id="ARBA00023015"/>
    </source>
</evidence>
<feature type="compositionally biased region" description="Basic and acidic residues" evidence="12">
    <location>
        <begin position="189"/>
        <end position="198"/>
    </location>
</feature>
<comment type="subcellular location">
    <subcellularLocation>
        <location evidence="1">Nucleus</location>
    </subcellularLocation>
</comment>
<keyword evidence="7" id="KW-0805">Transcription regulation</keyword>
<reference evidence="14" key="1">
    <citation type="submission" date="2021-01" db="EMBL/GenBank/DDBJ databases">
        <authorList>
            <person name="Corre E."/>
            <person name="Pelletier E."/>
            <person name="Niang G."/>
            <person name="Scheremetjew M."/>
            <person name="Finn R."/>
            <person name="Kale V."/>
            <person name="Holt S."/>
            <person name="Cochrane G."/>
            <person name="Meng A."/>
            <person name="Brown T."/>
            <person name="Cohen L."/>
        </authorList>
    </citation>
    <scope>NUCLEOTIDE SEQUENCE</scope>
    <source>
        <strain evidence="14">CCMP622</strain>
    </source>
</reference>
<keyword evidence="5 11" id="KW-0863">Zinc-finger</keyword>
<evidence type="ECO:0000256" key="10">
    <source>
        <dbReference type="ARBA" id="ARBA00023242"/>
    </source>
</evidence>
<evidence type="ECO:0000256" key="12">
    <source>
        <dbReference type="SAM" id="MobiDB-lite"/>
    </source>
</evidence>
<dbReference type="FunFam" id="3.30.160.60:FF:000646">
    <property type="entry name" value="Myeloid zinc finger 1"/>
    <property type="match status" value="1"/>
</dbReference>
<feature type="region of interest" description="Disordered" evidence="12">
    <location>
        <begin position="1"/>
        <end position="20"/>
    </location>
</feature>
<keyword evidence="8" id="KW-0238">DNA-binding</keyword>
<dbReference type="SUPFAM" id="SSF57667">
    <property type="entry name" value="beta-beta-alpha zinc fingers"/>
    <property type="match status" value="2"/>
</dbReference>
<dbReference type="Gene3D" id="3.30.160.60">
    <property type="entry name" value="Classic Zinc Finger"/>
    <property type="match status" value="3"/>
</dbReference>
<feature type="region of interest" description="Disordered" evidence="12">
    <location>
        <begin position="27"/>
        <end position="120"/>
    </location>
</feature>
<evidence type="ECO:0000256" key="6">
    <source>
        <dbReference type="ARBA" id="ARBA00022833"/>
    </source>
</evidence>
<keyword evidence="10" id="KW-0539">Nucleus</keyword>
<evidence type="ECO:0000256" key="9">
    <source>
        <dbReference type="ARBA" id="ARBA00023163"/>
    </source>
</evidence>
<dbReference type="FunFam" id="3.30.160.60:FF:001954">
    <property type="entry name" value="Zinc finger protein 787"/>
    <property type="match status" value="1"/>
</dbReference>
<evidence type="ECO:0000313" key="14">
    <source>
        <dbReference type="EMBL" id="CAD9766707.1"/>
    </source>
</evidence>
<organism evidence="14">
    <name type="scientific">Lotharella oceanica</name>
    <dbReference type="NCBI Taxonomy" id="641309"/>
    <lineage>
        <taxon>Eukaryota</taxon>
        <taxon>Sar</taxon>
        <taxon>Rhizaria</taxon>
        <taxon>Cercozoa</taxon>
        <taxon>Chlorarachniophyceae</taxon>
        <taxon>Lotharella</taxon>
    </lineage>
</organism>
<comment type="similarity">
    <text evidence="2">Belongs to the krueppel C2H2-type zinc-finger protein family.</text>
</comment>
<gene>
    <name evidence="14" type="ORF">LSP00402_LOCUS11304</name>
</gene>
<evidence type="ECO:0000256" key="8">
    <source>
        <dbReference type="ARBA" id="ARBA00023125"/>
    </source>
</evidence>
<dbReference type="SMART" id="SM00355">
    <property type="entry name" value="ZnF_C2H2"/>
    <property type="match status" value="3"/>
</dbReference>
<dbReference type="GO" id="GO:0000978">
    <property type="term" value="F:RNA polymerase II cis-regulatory region sequence-specific DNA binding"/>
    <property type="evidence" value="ECO:0007669"/>
    <property type="project" value="TreeGrafter"/>
</dbReference>
<dbReference type="PROSITE" id="PS50157">
    <property type="entry name" value="ZINC_FINGER_C2H2_2"/>
    <property type="match status" value="3"/>
</dbReference>
<dbReference type="GO" id="GO:0008270">
    <property type="term" value="F:zinc ion binding"/>
    <property type="evidence" value="ECO:0007669"/>
    <property type="project" value="UniProtKB-KW"/>
</dbReference>
<feature type="domain" description="C2H2-type" evidence="13">
    <location>
        <begin position="218"/>
        <end position="245"/>
    </location>
</feature>
<name>A0A7S2TSP6_9EUKA</name>
<feature type="compositionally biased region" description="Polar residues" evidence="12">
    <location>
        <begin position="1"/>
        <end position="18"/>
    </location>
</feature>
<evidence type="ECO:0000256" key="1">
    <source>
        <dbReference type="ARBA" id="ARBA00004123"/>
    </source>
</evidence>
<dbReference type="InterPro" id="IPR036236">
    <property type="entry name" value="Znf_C2H2_sf"/>
</dbReference>
<keyword evidence="3" id="KW-0479">Metal-binding</keyword>
<dbReference type="GO" id="GO:0005634">
    <property type="term" value="C:nucleus"/>
    <property type="evidence" value="ECO:0007669"/>
    <property type="project" value="UniProtKB-SubCell"/>
</dbReference>
<feature type="compositionally biased region" description="Polar residues" evidence="12">
    <location>
        <begin position="58"/>
        <end position="67"/>
    </location>
</feature>
<dbReference type="EMBL" id="HBHP01018192">
    <property type="protein sequence ID" value="CAD9766707.1"/>
    <property type="molecule type" value="Transcribed_RNA"/>
</dbReference>
<evidence type="ECO:0000259" key="13">
    <source>
        <dbReference type="PROSITE" id="PS50157"/>
    </source>
</evidence>
<evidence type="ECO:0000256" key="3">
    <source>
        <dbReference type="ARBA" id="ARBA00022723"/>
    </source>
</evidence>
<evidence type="ECO:0000256" key="5">
    <source>
        <dbReference type="ARBA" id="ARBA00022771"/>
    </source>
</evidence>
<keyword evidence="6" id="KW-0862">Zinc</keyword>
<evidence type="ECO:0000256" key="2">
    <source>
        <dbReference type="ARBA" id="ARBA00006991"/>
    </source>
</evidence>
<dbReference type="AlphaFoldDB" id="A0A7S2TSP6"/>
<feature type="region of interest" description="Disordered" evidence="12">
    <location>
        <begin position="173"/>
        <end position="210"/>
    </location>
</feature>
<accession>A0A7S2TSP6</accession>
<protein>
    <recommendedName>
        <fullName evidence="13">C2H2-type domain-containing protein</fullName>
    </recommendedName>
</protein>
<keyword evidence="4" id="KW-0677">Repeat</keyword>
<dbReference type="GO" id="GO:0000981">
    <property type="term" value="F:DNA-binding transcription factor activity, RNA polymerase II-specific"/>
    <property type="evidence" value="ECO:0007669"/>
    <property type="project" value="TreeGrafter"/>
</dbReference>
<dbReference type="Pfam" id="PF00096">
    <property type="entry name" value="zf-C2H2"/>
    <property type="match status" value="1"/>
</dbReference>
<dbReference type="PANTHER" id="PTHR23235">
    <property type="entry name" value="KRUEPPEL-LIKE TRANSCRIPTION FACTOR"/>
    <property type="match status" value="1"/>
</dbReference>
<sequence length="305" mass="33405">MAIASQTSSALPNLSSLPTIPVVPAVGPPPFTTKSPELRSAAGGDVLPKVKLERTTVADETSASSSGFPAGVPPIPPGMQTLQMPNLAGLQGLPSFPPGNETTDSATTSKSSGKTKTEEDKKLNFSPVFLLQRMQIPVQANTPLQLPNVNKISGVQYSWASSTGLPAPFLVIPSRPDSKESNNSSSIRIKGEQTETKSRRGKSASSLQSDMQNLSRPFACQQCGKRFNHKYNLKRHYLIHTGEKPYACEHCQKRFNQKSNLIQHIRTHTGEKPYKCDKCDKRFAQRSTFSQHQRIHSRGAKRKNI</sequence>
<dbReference type="Pfam" id="PF13465">
    <property type="entry name" value="zf-H2C2_2"/>
    <property type="match status" value="1"/>
</dbReference>
<proteinExistence type="inferred from homology"/>
<keyword evidence="9" id="KW-0804">Transcription</keyword>
<feature type="compositionally biased region" description="Basic and acidic residues" evidence="12">
    <location>
        <begin position="48"/>
        <end position="57"/>
    </location>
</feature>
<dbReference type="PANTHER" id="PTHR23235:SF120">
    <property type="entry name" value="KRUPPEL-LIKE FACTOR 15"/>
    <property type="match status" value="1"/>
</dbReference>
<dbReference type="PROSITE" id="PS00028">
    <property type="entry name" value="ZINC_FINGER_C2H2_1"/>
    <property type="match status" value="3"/>
</dbReference>
<feature type="domain" description="C2H2-type" evidence="13">
    <location>
        <begin position="246"/>
        <end position="273"/>
    </location>
</feature>
<dbReference type="FunFam" id="3.30.160.60:FF:000882">
    <property type="entry name" value="Predicted gene, 21060"/>
    <property type="match status" value="1"/>
</dbReference>
<feature type="domain" description="C2H2-type" evidence="13">
    <location>
        <begin position="274"/>
        <end position="301"/>
    </location>
</feature>
<dbReference type="InterPro" id="IPR013087">
    <property type="entry name" value="Znf_C2H2_type"/>
</dbReference>
<feature type="compositionally biased region" description="Low complexity" evidence="12">
    <location>
        <begin position="101"/>
        <end position="114"/>
    </location>
</feature>